<accession>W6XMT0</accession>
<dbReference type="RefSeq" id="XP_007719095.1">
    <property type="nucleotide sequence ID" value="XM_007720905.1"/>
</dbReference>
<evidence type="ECO:0000256" key="1">
    <source>
        <dbReference type="SAM" id="Phobius"/>
    </source>
</evidence>
<sequence length="71" mass="8029">MTDELSGSHPHIFLFEGLSRKYLSFKASSSRFLSFFSAVLTFLAPLQSISSQKKQVSWRTQCSIVTSSQCY</sequence>
<dbReference type="HOGENOM" id="CLU_2739665_0_0_1"/>
<protein>
    <submittedName>
        <fullName evidence="2">Uncharacterized protein</fullName>
    </submittedName>
</protein>
<dbReference type="GeneID" id="19144703"/>
<organism evidence="2 3">
    <name type="scientific">Cochliobolus carbonum (strain 26-R-13)</name>
    <name type="common">Maize leaf spot fungus</name>
    <name type="synonym">Bipolaris zeicola</name>
    <dbReference type="NCBI Taxonomy" id="930089"/>
    <lineage>
        <taxon>Eukaryota</taxon>
        <taxon>Fungi</taxon>
        <taxon>Dikarya</taxon>
        <taxon>Ascomycota</taxon>
        <taxon>Pezizomycotina</taxon>
        <taxon>Dothideomycetes</taxon>
        <taxon>Pleosporomycetidae</taxon>
        <taxon>Pleosporales</taxon>
        <taxon>Pleosporineae</taxon>
        <taxon>Pleosporaceae</taxon>
        <taxon>Bipolaris</taxon>
    </lineage>
</organism>
<dbReference type="Proteomes" id="UP000053841">
    <property type="component" value="Unassembled WGS sequence"/>
</dbReference>
<evidence type="ECO:0000313" key="3">
    <source>
        <dbReference type="Proteomes" id="UP000053841"/>
    </source>
</evidence>
<feature type="transmembrane region" description="Helical" evidence="1">
    <location>
        <begin position="32"/>
        <end position="49"/>
    </location>
</feature>
<keyword evidence="1" id="KW-0812">Transmembrane</keyword>
<proteinExistence type="predicted"/>
<evidence type="ECO:0000313" key="2">
    <source>
        <dbReference type="EMBL" id="EUC26600.1"/>
    </source>
</evidence>
<keyword evidence="1" id="KW-0472">Membrane</keyword>
<dbReference type="KEGG" id="bze:COCCADRAFT_113916"/>
<keyword evidence="1" id="KW-1133">Transmembrane helix</keyword>
<reference evidence="2 3" key="1">
    <citation type="journal article" date="2013" name="PLoS Genet.">
        <title>Comparative genome structure, secondary metabolite, and effector coding capacity across Cochliobolus pathogens.</title>
        <authorList>
            <person name="Condon B.J."/>
            <person name="Leng Y."/>
            <person name="Wu D."/>
            <person name="Bushley K.E."/>
            <person name="Ohm R.A."/>
            <person name="Otillar R."/>
            <person name="Martin J."/>
            <person name="Schackwitz W."/>
            <person name="Grimwood J."/>
            <person name="MohdZainudin N."/>
            <person name="Xue C."/>
            <person name="Wang R."/>
            <person name="Manning V.A."/>
            <person name="Dhillon B."/>
            <person name="Tu Z.J."/>
            <person name="Steffenson B.J."/>
            <person name="Salamov A."/>
            <person name="Sun H."/>
            <person name="Lowry S."/>
            <person name="LaButti K."/>
            <person name="Han J."/>
            <person name="Copeland A."/>
            <person name="Lindquist E."/>
            <person name="Barry K."/>
            <person name="Schmutz J."/>
            <person name="Baker S.E."/>
            <person name="Ciuffetti L.M."/>
            <person name="Grigoriev I.V."/>
            <person name="Zhong S."/>
            <person name="Turgeon B.G."/>
        </authorList>
    </citation>
    <scope>NUCLEOTIDE SEQUENCE [LARGE SCALE GENOMIC DNA]</scope>
    <source>
        <strain evidence="2 3">26-R-13</strain>
    </source>
</reference>
<dbReference type="EMBL" id="KI965347">
    <property type="protein sequence ID" value="EUC26600.1"/>
    <property type="molecule type" value="Genomic_DNA"/>
</dbReference>
<name>W6XMT0_COCC2</name>
<keyword evidence="3" id="KW-1185">Reference proteome</keyword>
<gene>
    <name evidence="2" type="ORF">COCCADRAFT_113916</name>
</gene>
<dbReference type="AlphaFoldDB" id="W6XMT0"/>